<dbReference type="AlphaFoldDB" id="A0AAF0XDU9"/>
<protein>
    <recommendedName>
        <fullName evidence="11">glucomannan 4-beta-mannosyltransferase</fullName>
        <ecNumber evidence="11">2.4.1.32</ecNumber>
    </recommendedName>
    <alternativeName>
        <fullName evidence="12">Glucomannan synthase</fullName>
    </alternativeName>
</protein>
<feature type="transmembrane region" description="Helical" evidence="13">
    <location>
        <begin position="358"/>
        <end position="380"/>
    </location>
</feature>
<evidence type="ECO:0000256" key="3">
    <source>
        <dbReference type="ARBA" id="ARBA00022679"/>
    </source>
</evidence>
<keyword evidence="5 13" id="KW-1133">Transmembrane helix</keyword>
<evidence type="ECO:0000256" key="11">
    <source>
        <dbReference type="ARBA" id="ARBA00066505"/>
    </source>
</evidence>
<comment type="subcellular location">
    <subcellularLocation>
        <location evidence="1">Golgi apparatus membrane</location>
        <topology evidence="1">Multi-pass membrane protein</topology>
    </subcellularLocation>
</comment>
<dbReference type="GO" id="GO:0051753">
    <property type="term" value="F:mannan synthase activity"/>
    <property type="evidence" value="ECO:0007669"/>
    <property type="project" value="TreeGrafter"/>
</dbReference>
<dbReference type="PANTHER" id="PTHR32044">
    <property type="entry name" value="GLUCOMANNAN 4-BETA-MANNOSYLTRANSFERASE 9"/>
    <property type="match status" value="1"/>
</dbReference>
<evidence type="ECO:0000259" key="14">
    <source>
        <dbReference type="Pfam" id="PF13632"/>
    </source>
</evidence>
<dbReference type="Gene3D" id="3.90.550.10">
    <property type="entry name" value="Spore Coat Polysaccharide Biosynthesis Protein SpsA, Chain A"/>
    <property type="match status" value="1"/>
</dbReference>
<keyword evidence="6" id="KW-0333">Golgi apparatus</keyword>
<feature type="transmembrane region" description="Helical" evidence="13">
    <location>
        <begin position="496"/>
        <end position="519"/>
    </location>
</feature>
<dbReference type="EC" id="2.4.1.32" evidence="11"/>
<comment type="catalytic activity">
    <reaction evidence="9">
        <text>GDP-mannose + (glucomannan)n = GDP + (glucomannan)n+1.</text>
        <dbReference type="EC" id="2.4.1.32"/>
    </reaction>
</comment>
<dbReference type="GO" id="GO:0071555">
    <property type="term" value="P:cell wall organization"/>
    <property type="evidence" value="ECO:0007669"/>
    <property type="project" value="UniProtKB-KW"/>
</dbReference>
<keyword evidence="8" id="KW-0961">Cell wall biogenesis/degradation</keyword>
<keyword evidence="16" id="KW-1185">Reference proteome</keyword>
<keyword evidence="4 13" id="KW-0812">Transmembrane</keyword>
<feature type="transmembrane region" description="Helical" evidence="13">
    <location>
        <begin position="27"/>
        <end position="47"/>
    </location>
</feature>
<evidence type="ECO:0000256" key="9">
    <source>
        <dbReference type="ARBA" id="ARBA00051800"/>
    </source>
</evidence>
<dbReference type="InterPro" id="IPR029044">
    <property type="entry name" value="Nucleotide-diphossugar_trans"/>
</dbReference>
<evidence type="ECO:0000256" key="10">
    <source>
        <dbReference type="ARBA" id="ARBA00060879"/>
    </source>
</evidence>
<keyword evidence="3" id="KW-0808">Transferase</keyword>
<keyword evidence="2" id="KW-0328">Glycosyltransferase</keyword>
<accession>A0AAF0XDU9</accession>
<evidence type="ECO:0000256" key="5">
    <source>
        <dbReference type="ARBA" id="ARBA00022989"/>
    </source>
</evidence>
<organism evidence="15 16">
    <name type="scientific">Daucus carota subsp. sativus</name>
    <name type="common">Carrot</name>
    <dbReference type="NCBI Taxonomy" id="79200"/>
    <lineage>
        <taxon>Eukaryota</taxon>
        <taxon>Viridiplantae</taxon>
        <taxon>Streptophyta</taxon>
        <taxon>Embryophyta</taxon>
        <taxon>Tracheophyta</taxon>
        <taxon>Spermatophyta</taxon>
        <taxon>Magnoliopsida</taxon>
        <taxon>eudicotyledons</taxon>
        <taxon>Gunneridae</taxon>
        <taxon>Pentapetalae</taxon>
        <taxon>asterids</taxon>
        <taxon>campanulids</taxon>
        <taxon>Apiales</taxon>
        <taxon>Apiaceae</taxon>
        <taxon>Apioideae</taxon>
        <taxon>Scandiceae</taxon>
        <taxon>Daucinae</taxon>
        <taxon>Daucus</taxon>
        <taxon>Daucus sect. Daucus</taxon>
    </lineage>
</organism>
<dbReference type="Pfam" id="PF13632">
    <property type="entry name" value="Glyco_trans_2_3"/>
    <property type="match status" value="1"/>
</dbReference>
<reference evidence="15" key="1">
    <citation type="journal article" date="2016" name="Nat. Genet.">
        <title>A high-quality carrot genome assembly provides new insights into carotenoid accumulation and asterid genome evolution.</title>
        <authorList>
            <person name="Iorizzo M."/>
            <person name="Ellison S."/>
            <person name="Senalik D."/>
            <person name="Zeng P."/>
            <person name="Satapoomin P."/>
            <person name="Huang J."/>
            <person name="Bowman M."/>
            <person name="Iovene M."/>
            <person name="Sanseverino W."/>
            <person name="Cavagnaro P."/>
            <person name="Yildiz M."/>
            <person name="Macko-Podgorni A."/>
            <person name="Moranska E."/>
            <person name="Grzebelus E."/>
            <person name="Grzebelus D."/>
            <person name="Ashrafi H."/>
            <person name="Zheng Z."/>
            <person name="Cheng S."/>
            <person name="Spooner D."/>
            <person name="Van Deynze A."/>
            <person name="Simon P."/>
        </authorList>
    </citation>
    <scope>NUCLEOTIDE SEQUENCE</scope>
    <source>
        <tissue evidence="15">Leaf</tissue>
    </source>
</reference>
<evidence type="ECO:0000256" key="2">
    <source>
        <dbReference type="ARBA" id="ARBA00022676"/>
    </source>
</evidence>
<evidence type="ECO:0000256" key="7">
    <source>
        <dbReference type="ARBA" id="ARBA00023136"/>
    </source>
</evidence>
<dbReference type="GO" id="GO:0047259">
    <property type="term" value="F:glucomannan 4-beta-mannosyltransferase activity"/>
    <property type="evidence" value="ECO:0007669"/>
    <property type="project" value="UniProtKB-EC"/>
</dbReference>
<feature type="domain" description="Glycosyltransferase 2-like" evidence="14">
    <location>
        <begin position="179"/>
        <end position="371"/>
    </location>
</feature>
<dbReference type="Proteomes" id="UP000077755">
    <property type="component" value="Chromosome 6"/>
</dbReference>
<dbReference type="EMBL" id="CP093348">
    <property type="protein sequence ID" value="WOH06103.1"/>
    <property type="molecule type" value="Genomic_DNA"/>
</dbReference>
<comment type="similarity">
    <text evidence="10">Belongs to the glycosyltransferase 2 family. Plant cellulose synthase-like A subfamily.</text>
</comment>
<evidence type="ECO:0000256" key="6">
    <source>
        <dbReference type="ARBA" id="ARBA00023034"/>
    </source>
</evidence>
<evidence type="ECO:0000313" key="16">
    <source>
        <dbReference type="Proteomes" id="UP000077755"/>
    </source>
</evidence>
<reference evidence="15" key="2">
    <citation type="submission" date="2022-03" db="EMBL/GenBank/DDBJ databases">
        <title>Draft title - Genomic analysis of global carrot germplasm unveils the trajectory of domestication and the origin of high carotenoid orange carrot.</title>
        <authorList>
            <person name="Iorizzo M."/>
            <person name="Ellison S."/>
            <person name="Senalik D."/>
            <person name="Macko-Podgorni A."/>
            <person name="Grzebelus D."/>
            <person name="Bostan H."/>
            <person name="Rolling W."/>
            <person name="Curaba J."/>
            <person name="Simon P."/>
        </authorList>
    </citation>
    <scope>NUCLEOTIDE SEQUENCE</scope>
    <source>
        <tissue evidence="15">Leaf</tissue>
    </source>
</reference>
<dbReference type="FunFam" id="3.90.550.10:FF:000015">
    <property type="entry name" value="Glucomannan 4-beta-mannosyltransferase 9"/>
    <property type="match status" value="1"/>
</dbReference>
<evidence type="ECO:0000256" key="1">
    <source>
        <dbReference type="ARBA" id="ARBA00004653"/>
    </source>
</evidence>
<evidence type="ECO:0000256" key="13">
    <source>
        <dbReference type="SAM" id="Phobius"/>
    </source>
</evidence>
<dbReference type="CDD" id="cd06437">
    <property type="entry name" value="CESA_CaSu_A2"/>
    <property type="match status" value="1"/>
</dbReference>
<dbReference type="SUPFAM" id="SSF53448">
    <property type="entry name" value="Nucleotide-diphospho-sugar transferases"/>
    <property type="match status" value="1"/>
</dbReference>
<dbReference type="GO" id="GO:0000139">
    <property type="term" value="C:Golgi membrane"/>
    <property type="evidence" value="ECO:0007669"/>
    <property type="project" value="UniProtKB-SubCell"/>
</dbReference>
<dbReference type="PANTHER" id="PTHR32044:SF64">
    <property type="entry name" value="OS09G0572500 PROTEIN"/>
    <property type="match status" value="1"/>
</dbReference>
<name>A0AAF0XDU9_DAUCS</name>
<sequence length="523" mass="60288">MRNTIFHKTEITGSLCDLWKEIRVNLVAPFLYIALWACVAMSLMLFVERLYMTAVILCVKVLGKKRSTQYNVELVLQRMEKNGSHPKLLVQIPMYNESEVYKLSIGAACRLLWPTEQIIIQVLDDSTDQVIKTNVMAECKKWQDQGVNLMYENRANRNGYKAGALREGLQKQYASDCEYVVIFDADFQPEPNFLMKTVPYLVGNNKLGMVQARWKFVNADECLMTRLQEMSLNYHFSVEQEVGSTTCQFFGFNGTAGVWRIRAIKDAGGWKERTTVEDMDLAVRASLQGWKFVFVGDVSVKNELPSTFKAYRFQQHRWSCGPANLFKKMTKEIMLCPRVSVWKKIHLIYAFFFVRKIIAHWVTFFFYCLVIPACVLVPEVHLPKALAIYIPATITILNTGGTPRSLHLLVFWILFENVMSLHRTKAAIIGLLEASRVNEWIVTEKLGNTNQSNKSKVSFFKSRFRCGERIHKLELVMGVFMLYCALYNMQYCNDHMFVYLFLQSGAFFTIAFGFVGTFVPSMK</sequence>
<evidence type="ECO:0000256" key="8">
    <source>
        <dbReference type="ARBA" id="ARBA00023316"/>
    </source>
</evidence>
<proteinExistence type="inferred from homology"/>
<evidence type="ECO:0000256" key="12">
    <source>
        <dbReference type="ARBA" id="ARBA00076024"/>
    </source>
</evidence>
<evidence type="ECO:0000256" key="4">
    <source>
        <dbReference type="ARBA" id="ARBA00022692"/>
    </source>
</evidence>
<dbReference type="InterPro" id="IPR001173">
    <property type="entry name" value="Glyco_trans_2-like"/>
</dbReference>
<keyword evidence="7 13" id="KW-0472">Membrane</keyword>
<evidence type="ECO:0000313" key="15">
    <source>
        <dbReference type="EMBL" id="WOH06103.1"/>
    </source>
</evidence>
<gene>
    <name evidence="15" type="ORF">DCAR_0625526</name>
</gene>